<evidence type="ECO:0000313" key="2">
    <source>
        <dbReference type="EMBL" id="UAW01126.1"/>
    </source>
</evidence>
<evidence type="ECO:0000259" key="1">
    <source>
        <dbReference type="Pfam" id="PF05099"/>
    </source>
</evidence>
<accession>A0AAE8XHG8</accession>
<dbReference type="InterPro" id="IPR007791">
    <property type="entry name" value="DjlA_N"/>
</dbReference>
<dbReference type="RefSeq" id="YP_010657561.1">
    <property type="nucleotide sequence ID" value="NC_070848.1"/>
</dbReference>
<organism evidence="2 3">
    <name type="scientific">Vibrio phage BUCT194</name>
    <dbReference type="NCBI Taxonomy" id="2859072"/>
    <lineage>
        <taxon>Viruses</taxon>
        <taxon>Duplodnaviria</taxon>
        <taxon>Heunggongvirae</taxon>
        <taxon>Uroviricota</taxon>
        <taxon>Caudoviricetes</taxon>
        <taxon>Schitoviridae</taxon>
        <taxon>Varunavirus</taxon>
        <taxon>Varunavirus BUCT194</taxon>
    </lineage>
</organism>
<proteinExistence type="predicted"/>
<dbReference type="Proteomes" id="UP000828026">
    <property type="component" value="Segment"/>
</dbReference>
<dbReference type="Pfam" id="PF05099">
    <property type="entry name" value="TerB"/>
    <property type="match status" value="1"/>
</dbReference>
<keyword evidence="3" id="KW-1185">Reference proteome</keyword>
<dbReference type="Gene3D" id="1.10.3680.10">
    <property type="entry name" value="TerB-like"/>
    <property type="match status" value="1"/>
</dbReference>
<dbReference type="CDD" id="cd07176">
    <property type="entry name" value="terB"/>
    <property type="match status" value="1"/>
</dbReference>
<protein>
    <submittedName>
        <fullName evidence="2">Tellurite resistance TerB family protein</fullName>
    </submittedName>
</protein>
<reference evidence="2 3" key="1">
    <citation type="submission" date="2021-06" db="EMBL/GenBank/DDBJ databases">
        <authorList>
            <person name="Chen R."/>
            <person name="Qin H."/>
            <person name="He S."/>
            <person name="Han P."/>
            <person name="Xu F."/>
            <person name="Sun H."/>
            <person name="Fan H."/>
            <person name="Tong Y."/>
        </authorList>
    </citation>
    <scope>NUCLEOTIDE SEQUENCE [LARGE SCALE GENOMIC DNA]</scope>
</reference>
<dbReference type="SUPFAM" id="SSF158682">
    <property type="entry name" value="TerB-like"/>
    <property type="match status" value="1"/>
</dbReference>
<evidence type="ECO:0000313" key="3">
    <source>
        <dbReference type="Proteomes" id="UP000828026"/>
    </source>
</evidence>
<sequence length="141" mass="15287">MFGKLFNRGKVAAKKLENRDQVEATIAGGVLLGWADGDFSADEVKALESALTNNENLSHFSTEIPAMVEKFNAFMESGPTLGRVKVLKEIRDLKGDEEASIEVMATLIDIAQADGDVADVERKVLETIARELGLSLSMFGL</sequence>
<dbReference type="GeneID" id="77933480"/>
<dbReference type="InterPro" id="IPR029024">
    <property type="entry name" value="TerB-like"/>
</dbReference>
<dbReference type="EMBL" id="MZ447858">
    <property type="protein sequence ID" value="UAW01126.1"/>
    <property type="molecule type" value="Genomic_DNA"/>
</dbReference>
<dbReference type="KEGG" id="vg:77933480"/>
<name>A0AAE8XHG8_9CAUD</name>
<feature type="domain" description="Co-chaperone DjlA N-terminal" evidence="1">
    <location>
        <begin position="24"/>
        <end position="137"/>
    </location>
</feature>